<evidence type="ECO:0000313" key="9">
    <source>
        <dbReference type="EMBL" id="SFU51427.1"/>
    </source>
</evidence>
<dbReference type="InterPro" id="IPR000515">
    <property type="entry name" value="MetI-like"/>
</dbReference>
<dbReference type="CDD" id="cd06261">
    <property type="entry name" value="TM_PBP2"/>
    <property type="match status" value="1"/>
</dbReference>
<feature type="transmembrane region" description="Helical" evidence="7">
    <location>
        <begin position="28"/>
        <end position="47"/>
    </location>
</feature>
<reference evidence="10" key="1">
    <citation type="submission" date="2016-10" db="EMBL/GenBank/DDBJ databases">
        <authorList>
            <person name="Varghese N."/>
        </authorList>
    </citation>
    <scope>NUCLEOTIDE SEQUENCE [LARGE SCALE GENOMIC DNA]</scope>
    <source>
        <strain evidence="10">DSM 17980</strain>
    </source>
</reference>
<comment type="subcellular location">
    <subcellularLocation>
        <location evidence="1 7">Cell membrane</location>
        <topology evidence="1 7">Multi-pass membrane protein</topology>
    </subcellularLocation>
</comment>
<dbReference type="EMBL" id="FPBV01000003">
    <property type="protein sequence ID" value="SFU51427.1"/>
    <property type="molecule type" value="Genomic_DNA"/>
</dbReference>
<keyword evidence="5 7" id="KW-1133">Transmembrane helix</keyword>
<feature type="transmembrane region" description="Helical" evidence="7">
    <location>
        <begin position="120"/>
        <end position="137"/>
    </location>
</feature>
<dbReference type="AlphaFoldDB" id="A0A1I7GSL6"/>
<evidence type="ECO:0000313" key="10">
    <source>
        <dbReference type="Proteomes" id="UP000183508"/>
    </source>
</evidence>
<dbReference type="eggNOG" id="COG1175">
    <property type="taxonomic scope" value="Bacteria"/>
</dbReference>
<dbReference type="RefSeq" id="WP_245783825.1">
    <property type="nucleotide sequence ID" value="NZ_FPBV01000003.1"/>
</dbReference>
<dbReference type="InterPro" id="IPR051393">
    <property type="entry name" value="ABC_transporter_permease"/>
</dbReference>
<accession>A0A1I7GSL6</accession>
<dbReference type="Pfam" id="PF00528">
    <property type="entry name" value="BPD_transp_1"/>
    <property type="match status" value="1"/>
</dbReference>
<evidence type="ECO:0000256" key="4">
    <source>
        <dbReference type="ARBA" id="ARBA00022692"/>
    </source>
</evidence>
<dbReference type="STRING" id="392015.SAMN05421543_10336"/>
<dbReference type="SUPFAM" id="SSF161098">
    <property type="entry name" value="MetI-like"/>
    <property type="match status" value="1"/>
</dbReference>
<evidence type="ECO:0000259" key="8">
    <source>
        <dbReference type="PROSITE" id="PS50928"/>
    </source>
</evidence>
<dbReference type="GO" id="GO:0005886">
    <property type="term" value="C:plasma membrane"/>
    <property type="evidence" value="ECO:0007669"/>
    <property type="project" value="UniProtKB-SubCell"/>
</dbReference>
<dbReference type="GO" id="GO:0055085">
    <property type="term" value="P:transmembrane transport"/>
    <property type="evidence" value="ECO:0007669"/>
    <property type="project" value="InterPro"/>
</dbReference>
<dbReference type="PANTHER" id="PTHR30193">
    <property type="entry name" value="ABC TRANSPORTER PERMEASE PROTEIN"/>
    <property type="match status" value="1"/>
</dbReference>
<feature type="transmembrane region" description="Helical" evidence="7">
    <location>
        <begin position="282"/>
        <end position="302"/>
    </location>
</feature>
<sequence>MQPVVLEPRRAPVTKRPPRMSLAARRALTAYAFLVVPVLFFVGIRILPTLYAFGMSFFTDDGQGPTLANFRAMLADDTFRRALGNTLLYVVITVPAQMAIGLVLALMIGRVRHLKGFYRTVYFLPYITSVVAVSWVWRLMYDPNSGIINEVLGWFHIPAQLWLRDPHEALLAVSIVMIWQNMGFAMLIFMAGLEAIPRSFLEAARVDGAGAWQTFRWVTWPLLNPTLVFLAVTGVISALQTFTQIENLTGGSGGQAGGPLNSTVSMVVYVYNAGFNDFNLQYASAVTVVLFLLILLVTLVQLKVLNRAYEY</sequence>
<evidence type="ECO:0000256" key="1">
    <source>
        <dbReference type="ARBA" id="ARBA00004651"/>
    </source>
</evidence>
<protein>
    <submittedName>
        <fullName evidence="9">Multiple sugar transport system permease protein</fullName>
    </submittedName>
</protein>
<name>A0A1I7GSL6_9BACL</name>
<organism evidence="9 10">
    <name type="scientific">Alicyclobacillus macrosporangiidus</name>
    <dbReference type="NCBI Taxonomy" id="392015"/>
    <lineage>
        <taxon>Bacteria</taxon>
        <taxon>Bacillati</taxon>
        <taxon>Bacillota</taxon>
        <taxon>Bacilli</taxon>
        <taxon>Bacillales</taxon>
        <taxon>Alicyclobacillaceae</taxon>
        <taxon>Alicyclobacillus</taxon>
    </lineage>
</organism>
<evidence type="ECO:0000256" key="7">
    <source>
        <dbReference type="RuleBase" id="RU363032"/>
    </source>
</evidence>
<evidence type="ECO:0000256" key="5">
    <source>
        <dbReference type="ARBA" id="ARBA00022989"/>
    </source>
</evidence>
<feature type="transmembrane region" description="Helical" evidence="7">
    <location>
        <begin position="217"/>
        <end position="239"/>
    </location>
</feature>
<feature type="transmembrane region" description="Helical" evidence="7">
    <location>
        <begin position="87"/>
        <end position="108"/>
    </location>
</feature>
<feature type="domain" description="ABC transmembrane type-1" evidence="8">
    <location>
        <begin position="83"/>
        <end position="301"/>
    </location>
</feature>
<feature type="transmembrane region" description="Helical" evidence="7">
    <location>
        <begin position="169"/>
        <end position="196"/>
    </location>
</feature>
<keyword evidence="10" id="KW-1185">Reference proteome</keyword>
<dbReference type="PROSITE" id="PS50928">
    <property type="entry name" value="ABC_TM1"/>
    <property type="match status" value="1"/>
</dbReference>
<dbReference type="PANTHER" id="PTHR30193:SF37">
    <property type="entry name" value="INNER MEMBRANE ABC TRANSPORTER PERMEASE PROTEIN YCJO"/>
    <property type="match status" value="1"/>
</dbReference>
<evidence type="ECO:0000256" key="6">
    <source>
        <dbReference type="ARBA" id="ARBA00023136"/>
    </source>
</evidence>
<keyword evidence="2 7" id="KW-0813">Transport</keyword>
<dbReference type="Proteomes" id="UP000183508">
    <property type="component" value="Unassembled WGS sequence"/>
</dbReference>
<keyword evidence="4 7" id="KW-0812">Transmembrane</keyword>
<gene>
    <name evidence="9" type="ORF">SAMN05421543_10336</name>
</gene>
<evidence type="ECO:0000256" key="2">
    <source>
        <dbReference type="ARBA" id="ARBA00022448"/>
    </source>
</evidence>
<evidence type="ECO:0000256" key="3">
    <source>
        <dbReference type="ARBA" id="ARBA00022475"/>
    </source>
</evidence>
<keyword evidence="6 7" id="KW-0472">Membrane</keyword>
<keyword evidence="3" id="KW-1003">Cell membrane</keyword>
<proteinExistence type="inferred from homology"/>
<comment type="similarity">
    <text evidence="7">Belongs to the binding-protein-dependent transport system permease family.</text>
</comment>
<dbReference type="InterPro" id="IPR035906">
    <property type="entry name" value="MetI-like_sf"/>
</dbReference>
<dbReference type="Gene3D" id="1.10.3720.10">
    <property type="entry name" value="MetI-like"/>
    <property type="match status" value="1"/>
</dbReference>
<keyword evidence="9" id="KW-0762">Sugar transport</keyword>